<protein>
    <submittedName>
        <fullName evidence="2">(northern house mosquito) hypothetical protein</fullName>
    </submittedName>
</protein>
<dbReference type="EMBL" id="HBUE01349947">
    <property type="protein sequence ID" value="CAG6602511.1"/>
    <property type="molecule type" value="Transcribed_RNA"/>
</dbReference>
<organism evidence="2">
    <name type="scientific">Culex pipiens</name>
    <name type="common">House mosquito</name>
    <dbReference type="NCBI Taxonomy" id="7175"/>
    <lineage>
        <taxon>Eukaryota</taxon>
        <taxon>Metazoa</taxon>
        <taxon>Ecdysozoa</taxon>
        <taxon>Arthropoda</taxon>
        <taxon>Hexapoda</taxon>
        <taxon>Insecta</taxon>
        <taxon>Pterygota</taxon>
        <taxon>Neoptera</taxon>
        <taxon>Endopterygota</taxon>
        <taxon>Diptera</taxon>
        <taxon>Nematocera</taxon>
        <taxon>Culicoidea</taxon>
        <taxon>Culicidae</taxon>
        <taxon>Culicinae</taxon>
        <taxon>Culicini</taxon>
        <taxon>Culex</taxon>
        <taxon>Culex</taxon>
    </lineage>
</organism>
<feature type="compositionally biased region" description="Basic and acidic residues" evidence="1">
    <location>
        <begin position="84"/>
        <end position="95"/>
    </location>
</feature>
<feature type="region of interest" description="Disordered" evidence="1">
    <location>
        <begin position="84"/>
        <end position="137"/>
    </location>
</feature>
<name>A0A8D8PHT9_CULPI</name>
<dbReference type="AlphaFoldDB" id="A0A8D8PHT9"/>
<dbReference type="EMBL" id="HBUE01242855">
    <property type="protein sequence ID" value="CAG6550217.1"/>
    <property type="molecule type" value="Transcribed_RNA"/>
</dbReference>
<accession>A0A8D8PHT9</accession>
<sequence length="207" mass="23500">MALVDGSADLRCFVKLPTVDVQLPAHGPHDGHADTGQFSTVRLYENNHHPPAVADFGQQPRGRRWSRWGRTRTIHRRWWRPRHRHEEGNQHEQRGGGDFGPPRWRRRPARFLDPGQPAEEQNSNTRGPPEPAPPQPRRVHGFQRVLAAHGHRLPLDLVAAASRPGTATNAAFNQQLQSAPQHQYLIANAPEQRRLHELDDHSDGSEE</sequence>
<proteinExistence type="predicted"/>
<evidence type="ECO:0000313" key="2">
    <source>
        <dbReference type="EMBL" id="CAG6602511.1"/>
    </source>
</evidence>
<reference evidence="2" key="1">
    <citation type="submission" date="2021-05" db="EMBL/GenBank/DDBJ databases">
        <authorList>
            <person name="Alioto T."/>
            <person name="Alioto T."/>
            <person name="Gomez Garrido J."/>
        </authorList>
    </citation>
    <scope>NUCLEOTIDE SEQUENCE</scope>
</reference>
<evidence type="ECO:0000256" key="1">
    <source>
        <dbReference type="SAM" id="MobiDB-lite"/>
    </source>
</evidence>